<evidence type="ECO:0000313" key="12">
    <source>
        <dbReference type="Proteomes" id="UP000721045"/>
    </source>
</evidence>
<evidence type="ECO:0000313" key="9">
    <source>
        <dbReference type="EMBL" id="RSJ22743.1"/>
    </source>
</evidence>
<dbReference type="InterPro" id="IPR007561">
    <property type="entry name" value="Cell_div_SepF/SepF-rel"/>
</dbReference>
<evidence type="ECO:0000256" key="4">
    <source>
        <dbReference type="ARBA" id="ARBA00044936"/>
    </source>
</evidence>
<dbReference type="Gene3D" id="3.30.110.150">
    <property type="entry name" value="SepF-like protein"/>
    <property type="match status" value="1"/>
</dbReference>
<dbReference type="PANTHER" id="PTHR35798">
    <property type="entry name" value="CELL DIVISION PROTEIN SEPF"/>
    <property type="match status" value="1"/>
</dbReference>
<keyword evidence="2 5" id="KW-0717">Septation</keyword>
<comment type="subcellular location">
    <subcellularLocation>
        <location evidence="5">Cytoplasm</location>
    </subcellularLocation>
    <text evidence="5">Localizes to the division site, in a FtsZ-dependent manner.</text>
</comment>
<evidence type="ECO:0000313" key="8">
    <source>
        <dbReference type="EMBL" id="MBF1712632.1"/>
    </source>
</evidence>
<reference evidence="9 11" key="2">
    <citation type="submission" date="2018-11" db="EMBL/GenBank/DDBJ databases">
        <title>Species Designations Belie Phenotypic and Genotypic Heterogeneity in Oral Streptococci.</title>
        <authorList>
            <person name="Velsko I."/>
        </authorList>
    </citation>
    <scope>NUCLEOTIDE SEQUENCE [LARGE SCALE GENOMIC DNA]</scope>
    <source>
        <strain evidence="9 11">KLC02</strain>
    </source>
</reference>
<keyword evidence="3 5" id="KW-0131">Cell cycle</keyword>
<comment type="subunit">
    <text evidence="5">Homodimer. Interacts with FtsZ.</text>
</comment>
<evidence type="ECO:0000256" key="2">
    <source>
        <dbReference type="ARBA" id="ARBA00023210"/>
    </source>
</evidence>
<dbReference type="GO" id="GO:0005737">
    <property type="term" value="C:cytoplasm"/>
    <property type="evidence" value="ECO:0007669"/>
    <property type="project" value="UniProtKB-SubCell"/>
</dbReference>
<evidence type="ECO:0000313" key="10">
    <source>
        <dbReference type="Proteomes" id="UP000217792"/>
    </source>
</evidence>
<proteinExistence type="inferred from homology"/>
<name>A0A428EQK8_STRIT</name>
<evidence type="ECO:0000313" key="7">
    <source>
        <dbReference type="EMBL" id="BAW16504.1"/>
    </source>
</evidence>
<accession>A0A428EQK8</accession>
<dbReference type="EMBL" id="RJOO01000004">
    <property type="protein sequence ID" value="RSJ22743.1"/>
    <property type="molecule type" value="Genomic_DNA"/>
</dbReference>
<dbReference type="HAMAP" id="MF_01197">
    <property type="entry name" value="SepF"/>
    <property type="match status" value="1"/>
</dbReference>
<dbReference type="InterPro" id="IPR023052">
    <property type="entry name" value="Cell_div_SepF"/>
</dbReference>
<dbReference type="PANTHER" id="PTHR35798:SF1">
    <property type="entry name" value="CELL DIVISION PROTEIN SEPF"/>
    <property type="match status" value="1"/>
</dbReference>
<dbReference type="Pfam" id="PF04472">
    <property type="entry name" value="SepF"/>
    <property type="match status" value="1"/>
</dbReference>
<sequence length="181" mass="20713">MSLKDRFDKFIDYFTEDGEDASVQTPELPPRVSNQSVTPTQERTVRTASSSAQSSTKSGGNENITRLHARQQELAQHRTISDDKVTINVRYPRKYEETTEIVDLLIVNESILIDFQYMTEVQARRCLDYLDGARYVLAGSIKKVASTMYLLTPINVVVNVEDLKLPDDLQNGEFDFDMKRR</sequence>
<dbReference type="GO" id="GO:0043093">
    <property type="term" value="P:FtsZ-dependent cytokinesis"/>
    <property type="evidence" value="ECO:0007669"/>
    <property type="project" value="UniProtKB-UniRule"/>
</dbReference>
<dbReference type="EMBL" id="AP014880">
    <property type="protein sequence ID" value="BAW16504.1"/>
    <property type="molecule type" value="Genomic_DNA"/>
</dbReference>
<dbReference type="AlphaFoldDB" id="A0A428EQK8"/>
<reference evidence="8" key="3">
    <citation type="submission" date="2020-04" db="EMBL/GenBank/DDBJ databases">
        <title>Deep metagenomics examines the oral microbiome during advanced dental caries in children, revealing novel taxa and co-occurrences with host molecules.</title>
        <authorList>
            <person name="Baker J.L."/>
            <person name="Morton J.T."/>
            <person name="Dinis M."/>
            <person name="Alvarez R."/>
            <person name="Tran N.C."/>
            <person name="Knight R."/>
            <person name="Edlund A."/>
        </authorList>
    </citation>
    <scope>NUCLEOTIDE SEQUENCE</scope>
    <source>
        <strain evidence="8">JCVI_23_bin.22</strain>
    </source>
</reference>
<dbReference type="EMBL" id="JABZYP010000006">
    <property type="protein sequence ID" value="MBF1712632.1"/>
    <property type="molecule type" value="Genomic_DNA"/>
</dbReference>
<evidence type="ECO:0000256" key="3">
    <source>
        <dbReference type="ARBA" id="ARBA00023306"/>
    </source>
</evidence>
<feature type="region of interest" description="Disordered" evidence="6">
    <location>
        <begin position="18"/>
        <end position="64"/>
    </location>
</feature>
<reference evidence="7 10" key="1">
    <citation type="journal article" date="2017" name="Infect. Immun.">
        <title>Characterization of the Pathogenicity of Streptococcus intermedius TYG1620 Isolated from a Human Brain Abscess Based on the Complete Genome Sequence with Transcriptome Analysis and Transposon Mutagenesis in a Murine Subcutaneous Abscess Model.</title>
        <authorList>
            <person name="Hasegawa N."/>
            <person name="Sekizuka T."/>
            <person name="Sugi Y."/>
            <person name="Kawakami N."/>
            <person name="Ogasawara Y."/>
            <person name="Kato K."/>
            <person name="Yamashita A."/>
            <person name="Takeuchi F."/>
            <person name="Kuroda M."/>
        </authorList>
    </citation>
    <scope>NUCLEOTIDE SEQUENCE [LARGE SCALE GENOMIC DNA]</scope>
    <source>
        <strain evidence="7 10">TYG1620</strain>
    </source>
</reference>
<comment type="function">
    <text evidence="4 5">Cell division protein that is part of the divisome complex and is recruited early to the Z-ring. Probably stimulates Z-ring formation, perhaps through the cross-linking of FtsZ protofilaments. Its function overlaps with FtsA.</text>
</comment>
<dbReference type="Proteomes" id="UP000217792">
    <property type="component" value="Chromosome"/>
</dbReference>
<dbReference type="Proteomes" id="UP000721045">
    <property type="component" value="Unassembled WGS sequence"/>
</dbReference>
<organism evidence="8 12">
    <name type="scientific">Streptococcus intermedius</name>
    <dbReference type="NCBI Taxonomy" id="1338"/>
    <lineage>
        <taxon>Bacteria</taxon>
        <taxon>Bacillati</taxon>
        <taxon>Bacillota</taxon>
        <taxon>Bacilli</taxon>
        <taxon>Lactobacillales</taxon>
        <taxon>Streptococcaceae</taxon>
        <taxon>Streptococcus</taxon>
        <taxon>Streptococcus anginosus group</taxon>
    </lineage>
</organism>
<evidence type="ECO:0000256" key="5">
    <source>
        <dbReference type="HAMAP-Rule" id="MF_01197"/>
    </source>
</evidence>
<feature type="compositionally biased region" description="Polar residues" evidence="6">
    <location>
        <begin position="32"/>
        <end position="42"/>
    </location>
</feature>
<protein>
    <recommendedName>
        <fullName evidence="5">Cell division protein SepF</fullName>
    </recommendedName>
</protein>
<gene>
    <name evidence="5 9" type="primary">sepF</name>
    <name evidence="9" type="ORF">D8827_07545</name>
    <name evidence="8" type="ORF">HXO88_02665</name>
    <name evidence="7" type="ORF">SITYG_05180</name>
</gene>
<feature type="compositionally biased region" description="Low complexity" evidence="6">
    <location>
        <begin position="47"/>
        <end position="58"/>
    </location>
</feature>
<dbReference type="Proteomes" id="UP000267137">
    <property type="component" value="Unassembled WGS sequence"/>
</dbReference>
<dbReference type="GO" id="GO:0000917">
    <property type="term" value="P:division septum assembly"/>
    <property type="evidence" value="ECO:0007669"/>
    <property type="project" value="UniProtKB-KW"/>
</dbReference>
<comment type="similarity">
    <text evidence="5">Belongs to the SepF family.</text>
</comment>
<keyword evidence="5" id="KW-0963">Cytoplasm</keyword>
<dbReference type="InterPro" id="IPR038594">
    <property type="entry name" value="SepF-like_sf"/>
</dbReference>
<dbReference type="STRING" id="1338.A6J72_02945"/>
<evidence type="ECO:0000313" key="11">
    <source>
        <dbReference type="Proteomes" id="UP000267137"/>
    </source>
</evidence>
<evidence type="ECO:0000256" key="1">
    <source>
        <dbReference type="ARBA" id="ARBA00022618"/>
    </source>
</evidence>
<evidence type="ECO:0000256" key="6">
    <source>
        <dbReference type="SAM" id="MobiDB-lite"/>
    </source>
</evidence>
<keyword evidence="1 5" id="KW-0132">Cell division</keyword>